<evidence type="ECO:0000256" key="3">
    <source>
        <dbReference type="ARBA" id="ARBA00022722"/>
    </source>
</evidence>
<keyword evidence="8" id="KW-0067">ATP-binding</keyword>
<name>A0ABT6M2F3_9ACTN</name>
<dbReference type="InterPro" id="IPR027417">
    <property type="entry name" value="P-loop_NTPase"/>
</dbReference>
<keyword evidence="9" id="KW-0051">Antiviral defense</keyword>
<dbReference type="InterPro" id="IPR006474">
    <property type="entry name" value="Helicase_Cas3_CRISPR-ass_core"/>
</dbReference>
<dbReference type="CDD" id="cd09641">
    <property type="entry name" value="Cas3''_I"/>
    <property type="match status" value="1"/>
</dbReference>
<evidence type="ECO:0000256" key="8">
    <source>
        <dbReference type="ARBA" id="ARBA00022840"/>
    </source>
</evidence>
<dbReference type="NCBIfam" id="TIGR01596">
    <property type="entry name" value="cas3_HD"/>
    <property type="match status" value="1"/>
</dbReference>
<dbReference type="Gene3D" id="1.10.3210.30">
    <property type="match status" value="1"/>
</dbReference>
<dbReference type="CDD" id="cd17930">
    <property type="entry name" value="DEXHc_cas3"/>
    <property type="match status" value="1"/>
</dbReference>
<dbReference type="InterPro" id="IPR054712">
    <property type="entry name" value="Cas3-like_dom"/>
</dbReference>
<dbReference type="Gene3D" id="3.40.50.300">
    <property type="entry name" value="P-loop containing nucleotide triphosphate hydrolases"/>
    <property type="match status" value="2"/>
</dbReference>
<dbReference type="InterPro" id="IPR038257">
    <property type="entry name" value="CRISPR-assoc_Cas3_HD_sf"/>
</dbReference>
<dbReference type="PROSITE" id="PS51643">
    <property type="entry name" value="HD_CAS3"/>
    <property type="match status" value="1"/>
</dbReference>
<keyword evidence="7" id="KW-0347">Helicase</keyword>
<dbReference type="EMBL" id="JARXVH010000041">
    <property type="protein sequence ID" value="MDH6222708.1"/>
    <property type="molecule type" value="Genomic_DNA"/>
</dbReference>
<comment type="similarity">
    <text evidence="1">In the N-terminal section; belongs to the CRISPR-associated nuclease Cas3-HD family.</text>
</comment>
<dbReference type="Pfam" id="PF22590">
    <property type="entry name" value="Cas3-like_C_2"/>
    <property type="match status" value="1"/>
</dbReference>
<dbReference type="SMART" id="SM00487">
    <property type="entry name" value="DEXDc"/>
    <property type="match status" value="1"/>
</dbReference>
<evidence type="ECO:0000256" key="9">
    <source>
        <dbReference type="ARBA" id="ARBA00023118"/>
    </source>
</evidence>
<reference evidence="11 12" key="1">
    <citation type="submission" date="2023-04" db="EMBL/GenBank/DDBJ databases">
        <title>Forest soil microbial communities from Buena Vista Peninsula, Colon Province, Panama.</title>
        <authorList>
            <person name="Bouskill N."/>
        </authorList>
    </citation>
    <scope>NUCLEOTIDE SEQUENCE [LARGE SCALE GENOMIC DNA]</scope>
    <source>
        <strain evidence="11 12">GGS1</strain>
    </source>
</reference>
<dbReference type="PANTHER" id="PTHR47963:SF9">
    <property type="entry name" value="CRISPR-ASSOCIATED ENDONUCLEASE_HELICASE CAS3"/>
    <property type="match status" value="1"/>
</dbReference>
<keyword evidence="3" id="KW-0540">Nuclease</keyword>
<dbReference type="NCBIfam" id="TIGR01587">
    <property type="entry name" value="cas3_core"/>
    <property type="match status" value="1"/>
</dbReference>
<keyword evidence="4" id="KW-0479">Metal-binding</keyword>
<dbReference type="EC" id="3.6.4.-" evidence="11"/>
<evidence type="ECO:0000256" key="5">
    <source>
        <dbReference type="ARBA" id="ARBA00022741"/>
    </source>
</evidence>
<dbReference type="GO" id="GO:0016787">
    <property type="term" value="F:hydrolase activity"/>
    <property type="evidence" value="ECO:0007669"/>
    <property type="project" value="UniProtKB-KW"/>
</dbReference>
<feature type="domain" description="HD Cas3-type" evidence="10">
    <location>
        <begin position="51"/>
        <end position="259"/>
    </location>
</feature>
<dbReference type="GO" id="GO:0004519">
    <property type="term" value="F:endonuclease activity"/>
    <property type="evidence" value="ECO:0007669"/>
    <property type="project" value="UniProtKB-KW"/>
</dbReference>
<keyword evidence="12" id="KW-1185">Reference proteome</keyword>
<proteinExistence type="inferred from homology"/>
<dbReference type="InterPro" id="IPR006483">
    <property type="entry name" value="CRISPR-assoc_Cas3_HD"/>
</dbReference>
<dbReference type="InterPro" id="IPR041372">
    <property type="entry name" value="Cas3_C"/>
</dbReference>
<organism evidence="11 12">
    <name type="scientific">Streptomyces pseudovenezuelae</name>
    <dbReference type="NCBI Taxonomy" id="67350"/>
    <lineage>
        <taxon>Bacteria</taxon>
        <taxon>Bacillati</taxon>
        <taxon>Actinomycetota</taxon>
        <taxon>Actinomycetes</taxon>
        <taxon>Kitasatosporales</taxon>
        <taxon>Streptomycetaceae</taxon>
        <taxon>Streptomyces</taxon>
        <taxon>Streptomyces aurantiacus group</taxon>
    </lineage>
</organism>
<comment type="similarity">
    <text evidence="2">In the central section; belongs to the CRISPR-associated helicase Cas3 family.</text>
</comment>
<comment type="caution">
    <text evidence="11">The sequence shown here is derived from an EMBL/GenBank/DDBJ whole genome shotgun (WGS) entry which is preliminary data.</text>
</comment>
<evidence type="ECO:0000256" key="1">
    <source>
        <dbReference type="ARBA" id="ARBA00006847"/>
    </source>
</evidence>
<dbReference type="SUPFAM" id="SSF52540">
    <property type="entry name" value="P-loop containing nucleoside triphosphate hydrolases"/>
    <property type="match status" value="1"/>
</dbReference>
<dbReference type="InterPro" id="IPR050547">
    <property type="entry name" value="DEAD_box_RNA_helicases"/>
</dbReference>
<evidence type="ECO:0000256" key="7">
    <source>
        <dbReference type="ARBA" id="ARBA00022806"/>
    </source>
</evidence>
<evidence type="ECO:0000313" key="11">
    <source>
        <dbReference type="EMBL" id="MDH6222708.1"/>
    </source>
</evidence>
<sequence>MCPGSGLLKGQLRGGFCLYVSGMACDGERGSGLGNRLRGPVRSVWAKHDRDAEGWLPLWRHMEDSAAVAGLLWDRWLPANVRDLISGALPGGERDGRRLAVWLAGMHDIGKATPAFACQVDQLADVMRAQGLEMKTRRQFGPDRRLAPHGLTGQVLLAQWLEEQHGWSGRQSAQFAVVVGGHHGVMPDHGQLKSLDDRPHLLRTPGPSRAVWQRVQGELMDACADEFGVRDRLAVWRAVKLPQPVQVLLSALVIVADWIASNPDLFPYFPQAAHCTGAERVAAAWQGLRLPEPWSAEEPPQDVGELFGTRFDLPPGAVVRPVQAAAVRLARTMSQPGLVVIEAPMGEGKTEAALAVAEVLAARSGAGGVFFALPTMATGNAMFPRLLDWLKRLPTEEGTRLSALLAHSKAALNDAYADLMRKSAQRIAAVAVDEEDRPWRPADDKRAASAELVAHAWLRGRKKAMLSSFVVGTVDQLLFAGLKSRHLALRHLAVAGKVVVIDEAHAYDTYMSAYLDRVLSWLGAYRVPVVVLSATLPAGRRRQLAEAYAGAESTVSAEEFEAVARTDGYPLLTAVPPGGTPVIECPPASARETSVRLERLDDDFGVLADRLATELEGGGCALVVRNTVNRVLETAKVLRERFGDDAVTVAHSRFIDVDRAAKDADLLARFGPPGKSQERPRGPHVVVASQVAEQSLDVDFDLLVTDLCPVDLLLQRMGRLHRHQRGHNQGDRPHRLRTARCLVTGVDWTGPVPVPVRGSVSVYGAYGLLRSAAVLLEHLDGPRRPVRLPQDISPLVQNAYAEEAAVPPGWAEGMDTARQRHEEHRKDQAERAGTFRLDAVGRPGRPLIGWVAAGVGDADDTRAGRAQVRDSKESLEVVVVQRRADGVLATVDWIAPDKAGLELPQDRPPAPGAARAAAACGLRLPVQFSYAEVMDRAIAELEELYVPAWQVKDSYWLAGQLILVLDGDCQTRLAGFSLRYSPCDGLEVTRD</sequence>
<dbReference type="Pfam" id="PF18019">
    <property type="entry name" value="Cas3_HD"/>
    <property type="match status" value="1"/>
</dbReference>
<keyword evidence="6 11" id="KW-0378">Hydrolase</keyword>
<keyword evidence="5" id="KW-0547">Nucleotide-binding</keyword>
<gene>
    <name evidence="11" type="ORF">M2283_010060</name>
</gene>
<evidence type="ECO:0000256" key="6">
    <source>
        <dbReference type="ARBA" id="ARBA00022801"/>
    </source>
</evidence>
<keyword evidence="11" id="KW-0255">Endonuclease</keyword>
<dbReference type="Proteomes" id="UP001160499">
    <property type="component" value="Unassembled WGS sequence"/>
</dbReference>
<dbReference type="Pfam" id="PF18395">
    <property type="entry name" value="Cas3_C"/>
    <property type="match status" value="1"/>
</dbReference>
<accession>A0ABT6M2F3</accession>
<evidence type="ECO:0000256" key="4">
    <source>
        <dbReference type="ARBA" id="ARBA00022723"/>
    </source>
</evidence>
<evidence type="ECO:0000256" key="2">
    <source>
        <dbReference type="ARBA" id="ARBA00009046"/>
    </source>
</evidence>
<protein>
    <submittedName>
        <fullName evidence="11">CRISPR-associated endonuclease/helicase Cas3</fullName>
        <ecNumber evidence="11">3.1.-.-</ecNumber>
        <ecNumber evidence="11">3.6.4.-</ecNumber>
    </submittedName>
</protein>
<evidence type="ECO:0000259" key="10">
    <source>
        <dbReference type="PROSITE" id="PS51643"/>
    </source>
</evidence>
<dbReference type="EC" id="3.1.-.-" evidence="11"/>
<evidence type="ECO:0000313" key="12">
    <source>
        <dbReference type="Proteomes" id="UP001160499"/>
    </source>
</evidence>
<dbReference type="PANTHER" id="PTHR47963">
    <property type="entry name" value="DEAD-BOX ATP-DEPENDENT RNA HELICASE 47, MITOCHONDRIAL"/>
    <property type="match status" value="1"/>
</dbReference>
<dbReference type="InterPro" id="IPR014001">
    <property type="entry name" value="Helicase_ATP-bd"/>
</dbReference>